<dbReference type="Gene3D" id="3.40.50.300">
    <property type="entry name" value="P-loop containing nucleotide triphosphate hydrolases"/>
    <property type="match status" value="1"/>
</dbReference>
<dbReference type="PANTHER" id="PTHR41287">
    <property type="match status" value="1"/>
</dbReference>
<dbReference type="PANTHER" id="PTHR41287:SF1">
    <property type="entry name" value="PROTEIN YMFN"/>
    <property type="match status" value="1"/>
</dbReference>
<keyword evidence="2" id="KW-0255">Endonuclease</keyword>
<dbReference type="Proteomes" id="UP001589707">
    <property type="component" value="Unassembled WGS sequence"/>
</dbReference>
<dbReference type="InterPro" id="IPR005021">
    <property type="entry name" value="Terminase_largesu-like"/>
</dbReference>
<reference evidence="2 3" key="1">
    <citation type="submission" date="2024-09" db="EMBL/GenBank/DDBJ databases">
        <authorList>
            <person name="Sun Q."/>
            <person name="Mori K."/>
        </authorList>
    </citation>
    <scope>NUCLEOTIDE SEQUENCE [LARGE SCALE GENOMIC DNA]</scope>
    <source>
        <strain evidence="2 3">JCM 11683</strain>
    </source>
</reference>
<keyword evidence="3" id="KW-1185">Reference proteome</keyword>
<feature type="non-terminal residue" evidence="2">
    <location>
        <position position="405"/>
    </location>
</feature>
<organism evidence="2 3">
    <name type="scientific">Brevibacterium otitidis</name>
    <dbReference type="NCBI Taxonomy" id="53364"/>
    <lineage>
        <taxon>Bacteria</taxon>
        <taxon>Bacillati</taxon>
        <taxon>Actinomycetota</taxon>
        <taxon>Actinomycetes</taxon>
        <taxon>Micrococcales</taxon>
        <taxon>Brevibacteriaceae</taxon>
        <taxon>Brevibacterium</taxon>
    </lineage>
</organism>
<sequence length="405" mass="44484">MTSQPAVRTGAQRPRIEHVPPAVTPDGDEAVALAEAAGISLDPWQEYVLRQSLGRNELGKWSAFEVGLIVARQNGKNIALEARELAGALLFGEQLIVHSAHEASTANEAFKKLKARIQEHPFLLKRVRGYRPGLTDWDDLPGFRLSNQERAIEFKNGSRIVYRTRTSGGGRGLSGDLVILDEAYAVTSEQIAALLPTMAARSMTGNPQIWYTSSAGLVTSEVLRGLRMRGIEHVGAERLAYFEWSAPDDADHLDRNTWYQANPALGIHISEDYVAAELAAFTAGEEDGGLTGFRRERLSIWETQANTRFITEKMLDATTAPADEVEDVEVLAFGVDISPRRDIASVALAGYLPDGRIGVTLVDRREGTSWLPHRLGELRRDWDPVAVAGLAGSVIEDLLPQLRRS</sequence>
<dbReference type="EMBL" id="JBHMAU010000107">
    <property type="protein sequence ID" value="MFB9777449.1"/>
    <property type="molecule type" value="Genomic_DNA"/>
</dbReference>
<dbReference type="Pfam" id="PF20441">
    <property type="entry name" value="TerL_nuclease"/>
    <property type="match status" value="1"/>
</dbReference>
<feature type="domain" description="Terminase large subunit-like endonuclease" evidence="1">
    <location>
        <begin position="242"/>
        <end position="349"/>
    </location>
</feature>
<protein>
    <submittedName>
        <fullName evidence="2">Terminase TerL endonuclease subunit</fullName>
    </submittedName>
</protein>
<gene>
    <name evidence="2" type="ORF">ACFFN1_13775</name>
</gene>
<evidence type="ECO:0000313" key="2">
    <source>
        <dbReference type="EMBL" id="MFB9777449.1"/>
    </source>
</evidence>
<evidence type="ECO:0000259" key="1">
    <source>
        <dbReference type="Pfam" id="PF20441"/>
    </source>
</evidence>
<keyword evidence="2" id="KW-0540">Nuclease</keyword>
<dbReference type="InterPro" id="IPR027417">
    <property type="entry name" value="P-loop_NTPase"/>
</dbReference>
<dbReference type="GO" id="GO:0004519">
    <property type="term" value="F:endonuclease activity"/>
    <property type="evidence" value="ECO:0007669"/>
    <property type="project" value="UniProtKB-KW"/>
</dbReference>
<accession>A0ABV5X4R9</accession>
<dbReference type="InterPro" id="IPR046462">
    <property type="entry name" value="TerL_nuclease"/>
</dbReference>
<keyword evidence="2" id="KW-0378">Hydrolase</keyword>
<comment type="caution">
    <text evidence="2">The sequence shown here is derived from an EMBL/GenBank/DDBJ whole genome shotgun (WGS) entry which is preliminary data.</text>
</comment>
<evidence type="ECO:0000313" key="3">
    <source>
        <dbReference type="Proteomes" id="UP001589707"/>
    </source>
</evidence>
<dbReference type="RefSeq" id="WP_376841407.1">
    <property type="nucleotide sequence ID" value="NZ_JBHMAU010000107.1"/>
</dbReference>
<proteinExistence type="predicted"/>
<name>A0ABV5X4R9_9MICO</name>